<accession>A0ABS9HSB5</accession>
<evidence type="ECO:0000256" key="6">
    <source>
        <dbReference type="SAM" id="MobiDB-lite"/>
    </source>
</evidence>
<dbReference type="PANTHER" id="PTHR33602">
    <property type="entry name" value="REGULATORY PROTEIN RECX FAMILY PROTEIN"/>
    <property type="match status" value="1"/>
</dbReference>
<keyword evidence="4 5" id="KW-0963">Cytoplasm</keyword>
<dbReference type="PANTHER" id="PTHR33602:SF1">
    <property type="entry name" value="REGULATORY PROTEIN RECX FAMILY PROTEIN"/>
    <property type="match status" value="1"/>
</dbReference>
<feature type="region of interest" description="Disordered" evidence="6">
    <location>
        <begin position="1"/>
        <end position="23"/>
    </location>
</feature>
<reference evidence="11" key="2">
    <citation type="submission" date="2022-01" db="EMBL/GenBank/DDBJ databases">
        <title>Lysobacter chinensis sp. nov., a bacterium isolated from cow dung compost.</title>
        <authorList>
            <person name="Zhou L.Y."/>
        </authorList>
    </citation>
    <scope>NUCLEOTIDE SEQUENCE [LARGE SCALE GENOMIC DNA]</scope>
    <source>
        <strain evidence="11">TLK-CK17</strain>
    </source>
</reference>
<evidence type="ECO:0000256" key="3">
    <source>
        <dbReference type="ARBA" id="ARBA00018111"/>
    </source>
</evidence>
<dbReference type="Pfam" id="PF21982">
    <property type="entry name" value="RecX_HTH1"/>
    <property type="match status" value="1"/>
</dbReference>
<dbReference type="EMBL" id="JAKJPO010000001">
    <property type="protein sequence ID" value="MCF7220957.1"/>
    <property type="molecule type" value="Genomic_DNA"/>
</dbReference>
<name>A0ABS9HSB5_9GAMM</name>
<dbReference type="Gene3D" id="1.10.10.10">
    <property type="entry name" value="Winged helix-like DNA-binding domain superfamily/Winged helix DNA-binding domain"/>
    <property type="match status" value="3"/>
</dbReference>
<evidence type="ECO:0000256" key="5">
    <source>
        <dbReference type="HAMAP-Rule" id="MF_01114"/>
    </source>
</evidence>
<reference evidence="10 11" key="1">
    <citation type="submission" date="2022-01" db="EMBL/GenBank/DDBJ databases">
        <title>Lysobacter chinensis sp. nov., a bacterium isolated from cow dung compost.</title>
        <authorList>
            <person name="Liu Y."/>
        </authorList>
    </citation>
    <scope>NUCLEOTIDE SEQUENCE [LARGE SCALE GENOMIC DNA]</scope>
    <source>
        <strain evidence="10 11">TLK-CK17</strain>
    </source>
</reference>
<comment type="similarity">
    <text evidence="2 5">Belongs to the RecX family.</text>
</comment>
<dbReference type="Pfam" id="PF02631">
    <property type="entry name" value="RecX_HTH2"/>
    <property type="match status" value="1"/>
</dbReference>
<dbReference type="InterPro" id="IPR036388">
    <property type="entry name" value="WH-like_DNA-bd_sf"/>
</dbReference>
<evidence type="ECO:0000256" key="2">
    <source>
        <dbReference type="ARBA" id="ARBA00009695"/>
    </source>
</evidence>
<protein>
    <recommendedName>
        <fullName evidence="3 5">Regulatory protein RecX</fullName>
    </recommendedName>
</protein>
<comment type="subcellular location">
    <subcellularLocation>
        <location evidence="1 5">Cytoplasm</location>
    </subcellularLocation>
</comment>
<feature type="domain" description="RecX third three-helical" evidence="8">
    <location>
        <begin position="122"/>
        <end position="164"/>
    </location>
</feature>
<evidence type="ECO:0000259" key="9">
    <source>
        <dbReference type="Pfam" id="PF21982"/>
    </source>
</evidence>
<sequence>MDEDQEDPGRAMDAHGAGRRRMRPHRTPIQRALALLVRREHSRRELIDKLTARGLEHEEVVAAVDRLAGEGWQDDARFAEQMVRSRAGAGYGPIRIRAELSVHGLDDDAIEAAMATFGGDWVELARSLVMRRHGVADSLSDLSVRRKAADMLARRGFTGEQIRIATRFDPDELA</sequence>
<organism evidence="10 11">
    <name type="scientific">Marilutibacter chinensis</name>
    <dbReference type="NCBI Taxonomy" id="2912247"/>
    <lineage>
        <taxon>Bacteria</taxon>
        <taxon>Pseudomonadati</taxon>
        <taxon>Pseudomonadota</taxon>
        <taxon>Gammaproteobacteria</taxon>
        <taxon>Lysobacterales</taxon>
        <taxon>Lysobacteraceae</taxon>
        <taxon>Marilutibacter</taxon>
    </lineage>
</organism>
<comment type="caution">
    <text evidence="10">The sequence shown here is derived from an EMBL/GenBank/DDBJ whole genome shotgun (WGS) entry which is preliminary data.</text>
</comment>
<evidence type="ECO:0000259" key="8">
    <source>
        <dbReference type="Pfam" id="PF21981"/>
    </source>
</evidence>
<evidence type="ECO:0000256" key="1">
    <source>
        <dbReference type="ARBA" id="ARBA00004496"/>
    </source>
</evidence>
<comment type="function">
    <text evidence="5">Modulates RecA activity.</text>
</comment>
<dbReference type="RefSeq" id="WP_237053304.1">
    <property type="nucleotide sequence ID" value="NZ_JAKJPO010000001.1"/>
</dbReference>
<feature type="domain" description="RecX second three-helical" evidence="7">
    <location>
        <begin position="74"/>
        <end position="114"/>
    </location>
</feature>
<dbReference type="InterPro" id="IPR053924">
    <property type="entry name" value="RecX_HTH_2nd"/>
</dbReference>
<dbReference type="InterPro" id="IPR053925">
    <property type="entry name" value="RecX_HTH_3rd"/>
</dbReference>
<feature type="domain" description="RecX first three-helical" evidence="9">
    <location>
        <begin position="30"/>
        <end position="67"/>
    </location>
</feature>
<reference evidence="10 11" key="3">
    <citation type="submission" date="2022-01" db="EMBL/GenBank/DDBJ databases">
        <authorList>
            <person name="Zhou L.Y."/>
        </authorList>
    </citation>
    <scope>NUCLEOTIDE SEQUENCE [LARGE SCALE GENOMIC DNA]</scope>
    <source>
        <strain evidence="10 11">TLK-CK17</strain>
    </source>
</reference>
<evidence type="ECO:0000313" key="10">
    <source>
        <dbReference type="EMBL" id="MCF7220957.1"/>
    </source>
</evidence>
<dbReference type="InterPro" id="IPR053926">
    <property type="entry name" value="RecX_HTH_1st"/>
</dbReference>
<evidence type="ECO:0000256" key="4">
    <source>
        <dbReference type="ARBA" id="ARBA00022490"/>
    </source>
</evidence>
<dbReference type="HAMAP" id="MF_01114">
    <property type="entry name" value="RecX"/>
    <property type="match status" value="1"/>
</dbReference>
<keyword evidence="11" id="KW-1185">Reference proteome</keyword>
<dbReference type="Proteomes" id="UP001430796">
    <property type="component" value="Unassembled WGS sequence"/>
</dbReference>
<dbReference type="Pfam" id="PF21981">
    <property type="entry name" value="RecX_HTH3"/>
    <property type="match status" value="1"/>
</dbReference>
<proteinExistence type="inferred from homology"/>
<evidence type="ECO:0000313" key="11">
    <source>
        <dbReference type="Proteomes" id="UP001430796"/>
    </source>
</evidence>
<evidence type="ECO:0000259" key="7">
    <source>
        <dbReference type="Pfam" id="PF02631"/>
    </source>
</evidence>
<gene>
    <name evidence="5" type="primary">recX</name>
    <name evidence="10" type="ORF">L3V18_04030</name>
</gene>
<dbReference type="InterPro" id="IPR003783">
    <property type="entry name" value="Regulatory_RecX"/>
</dbReference>